<comment type="caution">
    <text evidence="2">The sequence shown here is derived from an EMBL/GenBank/DDBJ whole genome shotgun (WGS) entry which is preliminary data.</text>
</comment>
<protein>
    <submittedName>
        <fullName evidence="2">Uncharacterized protein</fullName>
    </submittedName>
</protein>
<evidence type="ECO:0000256" key="1">
    <source>
        <dbReference type="SAM" id="MobiDB-lite"/>
    </source>
</evidence>
<feature type="compositionally biased region" description="Low complexity" evidence="1">
    <location>
        <begin position="220"/>
        <end position="236"/>
    </location>
</feature>
<feature type="compositionally biased region" description="Pro residues" evidence="1">
    <location>
        <begin position="202"/>
        <end position="214"/>
    </location>
</feature>
<organism evidence="2 3">
    <name type="scientific">Podospora fimiseda</name>
    <dbReference type="NCBI Taxonomy" id="252190"/>
    <lineage>
        <taxon>Eukaryota</taxon>
        <taxon>Fungi</taxon>
        <taxon>Dikarya</taxon>
        <taxon>Ascomycota</taxon>
        <taxon>Pezizomycotina</taxon>
        <taxon>Sordariomycetes</taxon>
        <taxon>Sordariomycetidae</taxon>
        <taxon>Sordariales</taxon>
        <taxon>Podosporaceae</taxon>
        <taxon>Podospora</taxon>
    </lineage>
</organism>
<feature type="compositionally biased region" description="Polar residues" evidence="1">
    <location>
        <begin position="91"/>
        <end position="100"/>
    </location>
</feature>
<proteinExistence type="predicted"/>
<reference evidence="2" key="1">
    <citation type="journal article" date="2023" name="Mol. Phylogenet. Evol.">
        <title>Genome-scale phylogeny and comparative genomics of the fungal order Sordariales.</title>
        <authorList>
            <person name="Hensen N."/>
            <person name="Bonometti L."/>
            <person name="Westerberg I."/>
            <person name="Brannstrom I.O."/>
            <person name="Guillou S."/>
            <person name="Cros-Aarteil S."/>
            <person name="Calhoun S."/>
            <person name="Haridas S."/>
            <person name="Kuo A."/>
            <person name="Mondo S."/>
            <person name="Pangilinan J."/>
            <person name="Riley R."/>
            <person name="LaButti K."/>
            <person name="Andreopoulos B."/>
            <person name="Lipzen A."/>
            <person name="Chen C."/>
            <person name="Yan M."/>
            <person name="Daum C."/>
            <person name="Ng V."/>
            <person name="Clum A."/>
            <person name="Steindorff A."/>
            <person name="Ohm R.A."/>
            <person name="Martin F."/>
            <person name="Silar P."/>
            <person name="Natvig D.O."/>
            <person name="Lalanne C."/>
            <person name="Gautier V."/>
            <person name="Ament-Velasquez S.L."/>
            <person name="Kruys A."/>
            <person name="Hutchinson M.I."/>
            <person name="Powell A.J."/>
            <person name="Barry K."/>
            <person name="Miller A.N."/>
            <person name="Grigoriev I.V."/>
            <person name="Debuchy R."/>
            <person name="Gladieux P."/>
            <person name="Hiltunen Thoren M."/>
            <person name="Johannesson H."/>
        </authorList>
    </citation>
    <scope>NUCLEOTIDE SEQUENCE</scope>
    <source>
        <strain evidence="2">CBS 990.96</strain>
    </source>
</reference>
<feature type="compositionally biased region" description="Low complexity" evidence="1">
    <location>
        <begin position="176"/>
        <end position="189"/>
    </location>
</feature>
<feature type="compositionally biased region" description="Polar residues" evidence="1">
    <location>
        <begin position="150"/>
        <end position="175"/>
    </location>
</feature>
<feature type="compositionally biased region" description="Low complexity" evidence="1">
    <location>
        <begin position="70"/>
        <end position="79"/>
    </location>
</feature>
<feature type="compositionally biased region" description="Low complexity" evidence="1">
    <location>
        <begin position="328"/>
        <end position="339"/>
    </location>
</feature>
<accession>A0AAN6YNJ1</accession>
<feature type="region of interest" description="Disordered" evidence="1">
    <location>
        <begin position="150"/>
        <end position="295"/>
    </location>
</feature>
<feature type="compositionally biased region" description="Low complexity" evidence="1">
    <location>
        <begin position="270"/>
        <end position="284"/>
    </location>
</feature>
<sequence length="367" mass="39952">MHRDNDGKGPFQPNEDLMSNARHGSRRLQFMVNHLDDADRRSAQVPWAVVPKYEIPPKDKIPAWLPKIGAKAQQQQQPEKPQERVWEKTTFPRSASTPTSVVGPAPRTRVAQLRQQGGVASHNLPPHGPPHTRTYAKVAAEKQETVVTGISHNPRQQSVQNPGFAQGWDLNSSAGYYQHSHPQQQTQSTMRDTWQRTAPGFYQPPPGFHQPPPRSHPELPFQSQSNPSSSHGPSRQPLMAFSGDPPPQQPSSSRTAYLESAPSTFAGTHSMNSGSSSSAWKSNNYAPVSIPNNEVKAPSAAPLHLASANKVKGWTTVVRKRGTKREAPAVASEAVSSGGADEELVRKTSRGAGSGGRGSRGDKRVRT</sequence>
<feature type="region of interest" description="Disordered" evidence="1">
    <location>
        <begin position="69"/>
        <end position="107"/>
    </location>
</feature>
<name>A0AAN6YNJ1_9PEZI</name>
<feature type="region of interest" description="Disordered" evidence="1">
    <location>
        <begin position="1"/>
        <end position="23"/>
    </location>
</feature>
<gene>
    <name evidence="2" type="ORF">QBC38DRAFT_83220</name>
</gene>
<dbReference type="Proteomes" id="UP001301958">
    <property type="component" value="Unassembled WGS sequence"/>
</dbReference>
<dbReference type="EMBL" id="MU865475">
    <property type="protein sequence ID" value="KAK4222389.1"/>
    <property type="molecule type" value="Genomic_DNA"/>
</dbReference>
<keyword evidence="3" id="KW-1185">Reference proteome</keyword>
<dbReference type="AlphaFoldDB" id="A0AAN6YNJ1"/>
<feature type="region of interest" description="Disordered" evidence="1">
    <location>
        <begin position="320"/>
        <end position="367"/>
    </location>
</feature>
<reference evidence="2" key="2">
    <citation type="submission" date="2023-05" db="EMBL/GenBank/DDBJ databases">
        <authorList>
            <consortium name="Lawrence Berkeley National Laboratory"/>
            <person name="Steindorff A."/>
            <person name="Hensen N."/>
            <person name="Bonometti L."/>
            <person name="Westerberg I."/>
            <person name="Brannstrom I.O."/>
            <person name="Guillou S."/>
            <person name="Cros-Aarteil S."/>
            <person name="Calhoun S."/>
            <person name="Haridas S."/>
            <person name="Kuo A."/>
            <person name="Mondo S."/>
            <person name="Pangilinan J."/>
            <person name="Riley R."/>
            <person name="Labutti K."/>
            <person name="Andreopoulos B."/>
            <person name="Lipzen A."/>
            <person name="Chen C."/>
            <person name="Yanf M."/>
            <person name="Daum C."/>
            <person name="Ng V."/>
            <person name="Clum A."/>
            <person name="Ohm R."/>
            <person name="Martin F."/>
            <person name="Silar P."/>
            <person name="Natvig D."/>
            <person name="Lalanne C."/>
            <person name="Gautier V."/>
            <person name="Ament-Velasquez S.L."/>
            <person name="Kruys A."/>
            <person name="Hutchinson M.I."/>
            <person name="Powell A.J."/>
            <person name="Barry K."/>
            <person name="Miller A.N."/>
            <person name="Grigoriev I.V."/>
            <person name="Debuchy R."/>
            <person name="Gladieux P."/>
            <person name="Thoren M.H."/>
            <person name="Johannesson H."/>
        </authorList>
    </citation>
    <scope>NUCLEOTIDE SEQUENCE</scope>
    <source>
        <strain evidence="2">CBS 990.96</strain>
    </source>
</reference>
<evidence type="ECO:0000313" key="2">
    <source>
        <dbReference type="EMBL" id="KAK4222389.1"/>
    </source>
</evidence>
<evidence type="ECO:0000313" key="3">
    <source>
        <dbReference type="Proteomes" id="UP001301958"/>
    </source>
</evidence>